<keyword evidence="1" id="KW-0472">Membrane</keyword>
<keyword evidence="1" id="KW-0812">Transmembrane</keyword>
<evidence type="ECO:0000313" key="2">
    <source>
        <dbReference type="EMBL" id="QEU89456.1"/>
    </source>
</evidence>
<protein>
    <submittedName>
        <fullName evidence="2">Uncharacterized protein</fullName>
    </submittedName>
</protein>
<organism evidence="2 3">
    <name type="scientific">Streptomyces viridosporus T7A</name>
    <dbReference type="NCBI Taxonomy" id="665577"/>
    <lineage>
        <taxon>Bacteria</taxon>
        <taxon>Bacillati</taxon>
        <taxon>Actinomycetota</taxon>
        <taxon>Actinomycetes</taxon>
        <taxon>Kitasatosporales</taxon>
        <taxon>Streptomycetaceae</taxon>
        <taxon>Streptomyces</taxon>
    </lineage>
</organism>
<dbReference type="EMBL" id="CP023700">
    <property type="protein sequence ID" value="QEU89456.1"/>
    <property type="molecule type" value="Genomic_DNA"/>
</dbReference>
<sequence>MEMSRMLLAVAAFGIAFFCFALWCSVTVARMRDLPRWRRFLPLSLLLVATGASLLRSVDIPQVADAVAFPLNLTAVLLSLKEIRGRRHRREAVRPAP</sequence>
<name>A0ABX6APB0_STRVD</name>
<evidence type="ECO:0000256" key="1">
    <source>
        <dbReference type="SAM" id="Phobius"/>
    </source>
</evidence>
<reference evidence="2 3" key="1">
    <citation type="submission" date="2017-09" db="EMBL/GenBank/DDBJ databases">
        <authorList>
            <person name="Lee N."/>
            <person name="Cho B.-K."/>
        </authorList>
    </citation>
    <scope>NUCLEOTIDE SEQUENCE [LARGE SCALE GENOMIC DNA]</scope>
    <source>
        <strain evidence="2 3">ATCC 39115</strain>
    </source>
</reference>
<accession>A0ABX6APB0</accession>
<proteinExistence type="predicted"/>
<keyword evidence="1" id="KW-1133">Transmembrane helix</keyword>
<dbReference type="Proteomes" id="UP000327143">
    <property type="component" value="Chromosome"/>
</dbReference>
<evidence type="ECO:0000313" key="3">
    <source>
        <dbReference type="Proteomes" id="UP000327143"/>
    </source>
</evidence>
<feature type="transmembrane region" description="Helical" evidence="1">
    <location>
        <begin position="6"/>
        <end position="28"/>
    </location>
</feature>
<gene>
    <name evidence="2" type="ORF">CP969_25895</name>
</gene>
<keyword evidence="3" id="KW-1185">Reference proteome</keyword>